<dbReference type="Proteomes" id="UP000320421">
    <property type="component" value="Chromosome"/>
</dbReference>
<keyword evidence="3" id="KW-1185">Reference proteome</keyword>
<proteinExistence type="predicted"/>
<feature type="region of interest" description="Disordered" evidence="1">
    <location>
        <begin position="434"/>
        <end position="461"/>
    </location>
</feature>
<protein>
    <submittedName>
        <fullName evidence="2">Uncharacterized protein</fullName>
    </submittedName>
</protein>
<gene>
    <name evidence="2" type="ORF">HG66A1_16350</name>
</gene>
<organism evidence="2 3">
    <name type="scientific">Gimesia chilikensis</name>
    <dbReference type="NCBI Taxonomy" id="2605989"/>
    <lineage>
        <taxon>Bacteria</taxon>
        <taxon>Pseudomonadati</taxon>
        <taxon>Planctomycetota</taxon>
        <taxon>Planctomycetia</taxon>
        <taxon>Planctomycetales</taxon>
        <taxon>Planctomycetaceae</taxon>
        <taxon>Gimesia</taxon>
    </lineage>
</organism>
<accession>A0A517PKG4</accession>
<evidence type="ECO:0000256" key="1">
    <source>
        <dbReference type="SAM" id="MobiDB-lite"/>
    </source>
</evidence>
<name>A0A517PKG4_9PLAN</name>
<sequence length="461" mass="53411">MNTKLLDSSPTPSEVSGRMAEMVLSEEELHHHWNDVKSRFNDMSEAQRIDEFQKFWEKGFEVTELDKKTGLLYSSSPLMRVFTICHEQLVQGYLQFKGEKLETQEEIAAAVQIVKSSIESSIRRFKGIVKEEGAEPGYADSKETVSCFHGFQEGFGSDDYLIGMFFSEGGQTQAINEVVEEWGQFGVRTEPVGTERDMHTRRTSLWNLDFDRKEYRKYFAELSHEERLKEIKDLSEKGIKFRYTDRKTNHVYNTHVIPFGMGQFSRQFSYDFMLKYSEENLPGAAERRDEIDRLEKSLFGIIAKHNGFVTMIERDLILASNACLSLQESEDFDGEGHVYVQFPSNIARSRASEEVFEKLSSYGVQFSLEKGEEPSTGEQNAILRQELDSKRARLESSRKMLECRKARHREESIELENAETELLQREREINKIEQNLSECEQYPNHTESMGTKENTEYLPAP</sequence>
<reference evidence="2 3" key="1">
    <citation type="submission" date="2019-02" db="EMBL/GenBank/DDBJ databases">
        <title>Deep-cultivation of Planctomycetes and their phenomic and genomic characterization uncovers novel biology.</title>
        <authorList>
            <person name="Wiegand S."/>
            <person name="Jogler M."/>
            <person name="Boedeker C."/>
            <person name="Pinto D."/>
            <person name="Vollmers J."/>
            <person name="Rivas-Marin E."/>
            <person name="Kohn T."/>
            <person name="Peeters S.H."/>
            <person name="Heuer A."/>
            <person name="Rast P."/>
            <person name="Oberbeckmann S."/>
            <person name="Bunk B."/>
            <person name="Jeske O."/>
            <person name="Meyerdierks A."/>
            <person name="Storesund J.E."/>
            <person name="Kallscheuer N."/>
            <person name="Luecker S."/>
            <person name="Lage O.M."/>
            <person name="Pohl T."/>
            <person name="Merkel B.J."/>
            <person name="Hornburger P."/>
            <person name="Mueller R.-W."/>
            <person name="Bruemmer F."/>
            <person name="Labrenz M."/>
            <person name="Spormann A.M."/>
            <person name="Op den Camp H."/>
            <person name="Overmann J."/>
            <person name="Amann R."/>
            <person name="Jetten M.S.M."/>
            <person name="Mascher T."/>
            <person name="Medema M.H."/>
            <person name="Devos D.P."/>
            <person name="Kaster A.-K."/>
            <person name="Ovreas L."/>
            <person name="Rohde M."/>
            <person name="Galperin M.Y."/>
            <person name="Jogler C."/>
        </authorList>
    </citation>
    <scope>NUCLEOTIDE SEQUENCE [LARGE SCALE GENOMIC DNA]</scope>
    <source>
        <strain evidence="2 3">HG66A1</strain>
    </source>
</reference>
<dbReference type="RefSeq" id="WP_197997035.1">
    <property type="nucleotide sequence ID" value="NZ_CP036266.1"/>
</dbReference>
<dbReference type="AlphaFoldDB" id="A0A517PKG4"/>
<feature type="compositionally biased region" description="Polar residues" evidence="1">
    <location>
        <begin position="434"/>
        <end position="452"/>
    </location>
</feature>
<evidence type="ECO:0000313" key="3">
    <source>
        <dbReference type="Proteomes" id="UP000320421"/>
    </source>
</evidence>
<dbReference type="EMBL" id="CP036266">
    <property type="protein sequence ID" value="QDT19867.1"/>
    <property type="molecule type" value="Genomic_DNA"/>
</dbReference>
<evidence type="ECO:0000313" key="2">
    <source>
        <dbReference type="EMBL" id="QDT19867.1"/>
    </source>
</evidence>